<dbReference type="InterPro" id="IPR045249">
    <property type="entry name" value="HARBI1-like"/>
</dbReference>
<organism evidence="9 10">
    <name type="scientific">Plutella xylostella</name>
    <name type="common">Diamondback moth</name>
    <name type="synonym">Plutella maculipennis</name>
    <dbReference type="NCBI Taxonomy" id="51655"/>
    <lineage>
        <taxon>Eukaryota</taxon>
        <taxon>Metazoa</taxon>
        <taxon>Ecdysozoa</taxon>
        <taxon>Arthropoda</taxon>
        <taxon>Hexapoda</taxon>
        <taxon>Insecta</taxon>
        <taxon>Pterygota</taxon>
        <taxon>Neoptera</taxon>
        <taxon>Endopterygota</taxon>
        <taxon>Lepidoptera</taxon>
        <taxon>Glossata</taxon>
        <taxon>Ditrysia</taxon>
        <taxon>Yponomeutoidea</taxon>
        <taxon>Plutellidae</taxon>
        <taxon>Plutella</taxon>
    </lineage>
</organism>
<dbReference type="EMBL" id="JAHIBW010000015">
    <property type="protein sequence ID" value="KAG7303874.1"/>
    <property type="molecule type" value="Genomic_DNA"/>
</dbReference>
<sequence length="393" mass="46432">MEPLTAVVLWLAYRRWKRRKRRESRRFNVHPILRDRMTQSMFITLYPKLREHNEKFFNYFRMSVTSFDDLLKLIQDDLTPNRIYVLKDTVSAEEKLVITLRYLATGCYFADLHYAYRLGKSTIIEIVQKTCYVIWLKLQNIVMREPTKAEWEEISKQFQKYTHFPNCIGAVDGKHFRIIKPDHSGSLFYNYKNYFSTVLLAVCDANYCFISVDIGAYGKSSDSTIFKDSVLYKKLVDKTLDIPDPKPISQTDTTPLPHVIVGDEAFGLSENVMRPYCGKSLTTKKRIFNYRLSRARRYIECSFGILVNKWRIFHRPLNVDIEFAENIIKACCVLHNYVRLRDGYRYDDTLYETSLNSLNCEAVRPNARSKNIRDRFADYFVNEGKIPWQDMMV</sequence>
<protein>
    <recommendedName>
        <fullName evidence="8">DDE Tnp4 domain-containing protein</fullName>
    </recommendedName>
</protein>
<comment type="cofactor">
    <cofactor evidence="1">
        <name>a divalent metal cation</name>
        <dbReference type="ChEBI" id="CHEBI:60240"/>
    </cofactor>
</comment>
<evidence type="ECO:0000256" key="4">
    <source>
        <dbReference type="ARBA" id="ARBA00022722"/>
    </source>
</evidence>
<dbReference type="InterPro" id="IPR027806">
    <property type="entry name" value="HARBI1_dom"/>
</dbReference>
<comment type="caution">
    <text evidence="9">The sequence shown here is derived from an EMBL/GenBank/DDBJ whole genome shotgun (WGS) entry which is preliminary data.</text>
</comment>
<evidence type="ECO:0000256" key="2">
    <source>
        <dbReference type="ARBA" id="ARBA00004123"/>
    </source>
</evidence>
<keyword evidence="6" id="KW-0378">Hydrolase</keyword>
<proteinExistence type="inferred from homology"/>
<keyword evidence="5" id="KW-0479">Metal-binding</keyword>
<evidence type="ECO:0000256" key="1">
    <source>
        <dbReference type="ARBA" id="ARBA00001968"/>
    </source>
</evidence>
<keyword evidence="7" id="KW-0539">Nucleus</keyword>
<keyword evidence="10" id="KW-1185">Reference proteome</keyword>
<accession>A0ABQ7QGG8</accession>
<gene>
    <name evidence="9" type="ORF">JYU34_010776</name>
</gene>
<comment type="subcellular location">
    <subcellularLocation>
        <location evidence="2">Nucleus</location>
    </subcellularLocation>
</comment>
<feature type="domain" description="DDE Tnp4" evidence="8">
    <location>
        <begin position="171"/>
        <end position="336"/>
    </location>
</feature>
<dbReference type="Pfam" id="PF13359">
    <property type="entry name" value="DDE_Tnp_4"/>
    <property type="match status" value="1"/>
</dbReference>
<evidence type="ECO:0000313" key="9">
    <source>
        <dbReference type="EMBL" id="KAG7303874.1"/>
    </source>
</evidence>
<evidence type="ECO:0000259" key="8">
    <source>
        <dbReference type="Pfam" id="PF13359"/>
    </source>
</evidence>
<evidence type="ECO:0000256" key="5">
    <source>
        <dbReference type="ARBA" id="ARBA00022723"/>
    </source>
</evidence>
<comment type="similarity">
    <text evidence="3">Belongs to the HARBI1 family.</text>
</comment>
<evidence type="ECO:0000313" key="10">
    <source>
        <dbReference type="Proteomes" id="UP000823941"/>
    </source>
</evidence>
<evidence type="ECO:0000256" key="3">
    <source>
        <dbReference type="ARBA" id="ARBA00006958"/>
    </source>
</evidence>
<reference evidence="9 10" key="1">
    <citation type="submission" date="2021-06" db="EMBL/GenBank/DDBJ databases">
        <title>A haploid diamondback moth (Plutella xylostella L.) genome assembly resolves 31 chromosomes and identifies a diamide resistance mutation.</title>
        <authorList>
            <person name="Ward C.M."/>
            <person name="Perry K.D."/>
            <person name="Baker G."/>
            <person name="Powis K."/>
            <person name="Heckel D.G."/>
            <person name="Baxter S.W."/>
        </authorList>
    </citation>
    <scope>NUCLEOTIDE SEQUENCE [LARGE SCALE GENOMIC DNA]</scope>
    <source>
        <strain evidence="9 10">LV</strain>
        <tissue evidence="9">Single pupa</tissue>
    </source>
</reference>
<dbReference type="Proteomes" id="UP000823941">
    <property type="component" value="Chromosome 15"/>
</dbReference>
<evidence type="ECO:0000256" key="6">
    <source>
        <dbReference type="ARBA" id="ARBA00022801"/>
    </source>
</evidence>
<evidence type="ECO:0000256" key="7">
    <source>
        <dbReference type="ARBA" id="ARBA00023242"/>
    </source>
</evidence>
<dbReference type="PANTHER" id="PTHR22930">
    <property type="match status" value="1"/>
</dbReference>
<dbReference type="PANTHER" id="PTHR22930:SF269">
    <property type="entry name" value="NUCLEASE HARBI1-LIKE PROTEIN"/>
    <property type="match status" value="1"/>
</dbReference>
<name>A0ABQ7QGG8_PLUXY</name>
<keyword evidence="4" id="KW-0540">Nuclease</keyword>